<evidence type="ECO:0000313" key="3">
    <source>
        <dbReference type="Proteomes" id="UP000249620"/>
    </source>
</evidence>
<name>A0A327YK43_9FLAO</name>
<keyword evidence="3" id="KW-1185">Reference proteome</keyword>
<comment type="caution">
    <text evidence="2">The sequence shown here is derived from an EMBL/GenBank/DDBJ whole genome shotgun (WGS) entry which is preliminary data.</text>
</comment>
<evidence type="ECO:0000256" key="1">
    <source>
        <dbReference type="SAM" id="SignalP"/>
    </source>
</evidence>
<dbReference type="EMBL" id="QLMI01000008">
    <property type="protein sequence ID" value="RAK20125.1"/>
    <property type="molecule type" value="Genomic_DNA"/>
</dbReference>
<sequence length="125" mass="14285">MKKIIAAFILFVGCSLTANAQEIKSVNSQERKQSTEVIETRKVDFNDLAKKDTHTLTKLIQLDEQKIKDLNGLFLYKHEALNKAKETRDKEQVSTIIEAKLRATLSPEQMEKVANQPNLLHQLTH</sequence>
<dbReference type="RefSeq" id="WP_111567638.1">
    <property type="nucleotide sequence ID" value="NZ_QLMI01000008.1"/>
</dbReference>
<feature type="chain" id="PRO_5016385304" description="LTXXQ motif family protein" evidence="1">
    <location>
        <begin position="21"/>
        <end position="125"/>
    </location>
</feature>
<reference evidence="2 3" key="1">
    <citation type="submission" date="2018-06" db="EMBL/GenBank/DDBJ databases">
        <title>Genomic Encyclopedia of Type Strains, Phase III (KMG-III): the genomes of soil and plant-associated and newly described type strains.</title>
        <authorList>
            <person name="Whitman W."/>
        </authorList>
    </citation>
    <scope>NUCLEOTIDE SEQUENCE [LARGE SCALE GENOMIC DNA]</scope>
    <source>
        <strain evidence="2 3">CGMCC 1.12398</strain>
    </source>
</reference>
<dbReference type="Proteomes" id="UP000249620">
    <property type="component" value="Unassembled WGS sequence"/>
</dbReference>
<organism evidence="2 3">
    <name type="scientific">Flavobacterium aquaticum</name>
    <dbReference type="NCBI Taxonomy" id="1236486"/>
    <lineage>
        <taxon>Bacteria</taxon>
        <taxon>Pseudomonadati</taxon>
        <taxon>Bacteroidota</taxon>
        <taxon>Flavobacteriia</taxon>
        <taxon>Flavobacteriales</taxon>
        <taxon>Flavobacteriaceae</taxon>
        <taxon>Flavobacterium</taxon>
    </lineage>
</organism>
<gene>
    <name evidence="2" type="ORF">B0I03_10814</name>
</gene>
<evidence type="ECO:0008006" key="4">
    <source>
        <dbReference type="Google" id="ProtNLM"/>
    </source>
</evidence>
<evidence type="ECO:0000313" key="2">
    <source>
        <dbReference type="EMBL" id="RAK20125.1"/>
    </source>
</evidence>
<proteinExistence type="predicted"/>
<dbReference type="OrthoDB" id="1376569at2"/>
<dbReference type="AlphaFoldDB" id="A0A327YK43"/>
<accession>A0A327YK43</accession>
<keyword evidence="1" id="KW-0732">Signal</keyword>
<feature type="signal peptide" evidence="1">
    <location>
        <begin position="1"/>
        <end position="20"/>
    </location>
</feature>
<protein>
    <recommendedName>
        <fullName evidence="4">LTXXQ motif family protein</fullName>
    </recommendedName>
</protein>